<keyword evidence="4" id="KW-0328">Glycosyltransferase</keyword>
<dbReference type="GO" id="GO:0016020">
    <property type="term" value="C:membrane"/>
    <property type="evidence" value="ECO:0007669"/>
    <property type="project" value="InterPro"/>
</dbReference>
<keyword evidence="7 9" id="KW-1133">Transmembrane helix</keyword>
<evidence type="ECO:0000256" key="4">
    <source>
        <dbReference type="ARBA" id="ARBA00022676"/>
    </source>
</evidence>
<dbReference type="PANTHER" id="PTHR10050:SF51">
    <property type="entry name" value="PROTEIN O-MANNOSYL-TRANSFERASE 1"/>
    <property type="match status" value="1"/>
</dbReference>
<keyword evidence="8 9" id="KW-0472">Membrane</keyword>
<protein>
    <recommendedName>
        <fullName evidence="10">ArnT-like N-terminal domain-containing protein</fullName>
    </recommendedName>
</protein>
<evidence type="ECO:0000256" key="6">
    <source>
        <dbReference type="ARBA" id="ARBA00022692"/>
    </source>
</evidence>
<keyword evidence="5" id="KW-0808">Transferase</keyword>
<evidence type="ECO:0000313" key="11">
    <source>
        <dbReference type="EMBL" id="TNM90312.1"/>
    </source>
</evidence>
<feature type="transmembrane region" description="Helical" evidence="9">
    <location>
        <begin position="189"/>
        <end position="209"/>
    </location>
</feature>
<comment type="subcellular location">
    <subcellularLocation>
        <location evidence="1">Endomembrane system</location>
        <topology evidence="1">Multi-pass membrane protein</topology>
    </subcellularLocation>
</comment>
<accession>A0A4Z2BE75</accession>
<feature type="domain" description="ArnT-like N-terminal" evidence="10">
    <location>
        <begin position="78"/>
        <end position="214"/>
    </location>
</feature>
<gene>
    <name evidence="11" type="ORF">fugu_004546</name>
</gene>
<dbReference type="AlphaFoldDB" id="A0A4Z2BE75"/>
<dbReference type="InterPro" id="IPR003342">
    <property type="entry name" value="ArnT-like_N"/>
</dbReference>
<dbReference type="Pfam" id="PF02366">
    <property type="entry name" value="PMT"/>
    <property type="match status" value="1"/>
</dbReference>
<evidence type="ECO:0000256" key="8">
    <source>
        <dbReference type="ARBA" id="ARBA00023136"/>
    </source>
</evidence>
<evidence type="ECO:0000259" key="10">
    <source>
        <dbReference type="Pfam" id="PF02366"/>
    </source>
</evidence>
<dbReference type="GO" id="GO:0004169">
    <property type="term" value="F:dolichyl-phosphate-mannose-protein mannosyltransferase activity"/>
    <property type="evidence" value="ECO:0007669"/>
    <property type="project" value="TreeGrafter"/>
</dbReference>
<dbReference type="EMBL" id="SWLE01000017">
    <property type="protein sequence ID" value="TNM90312.1"/>
    <property type="molecule type" value="Genomic_DNA"/>
</dbReference>
<evidence type="ECO:0000256" key="5">
    <source>
        <dbReference type="ARBA" id="ARBA00022679"/>
    </source>
</evidence>
<sequence>MKMWERRLAEGNVDSFENLKAYLEKNELENTILRCMKAHISALQKHFGRYFPEDSAKYDWIRDPFQATAPADLSATEFDEVYYGQFVSLYMKQVFFIDDSGPPLGHMILSLGAYLGGFNGNYAWNQIGAEYPNNVSVWSLRCLPAVCGALCVPLVYLLTLELRFCHLSALGTALLVLLENSLIVQSRFMLLESVLIFFVLLAFFSYLRFHNRPNR</sequence>
<dbReference type="InterPro" id="IPR027005">
    <property type="entry name" value="PMT-like"/>
</dbReference>
<evidence type="ECO:0000256" key="2">
    <source>
        <dbReference type="ARBA" id="ARBA00004922"/>
    </source>
</evidence>
<reference evidence="11 12" key="1">
    <citation type="submission" date="2019-04" db="EMBL/GenBank/DDBJ databases">
        <title>The sequence and de novo assembly of Takifugu bimaculatus genome using PacBio and Hi-C technologies.</title>
        <authorList>
            <person name="Xu P."/>
            <person name="Liu B."/>
            <person name="Zhou Z."/>
        </authorList>
    </citation>
    <scope>NUCLEOTIDE SEQUENCE [LARGE SCALE GENOMIC DNA]</scope>
    <source>
        <strain evidence="11">TB-2018</strain>
        <tissue evidence="11">Muscle</tissue>
    </source>
</reference>
<keyword evidence="12" id="KW-1185">Reference proteome</keyword>
<evidence type="ECO:0000256" key="1">
    <source>
        <dbReference type="ARBA" id="ARBA00004127"/>
    </source>
</evidence>
<comment type="similarity">
    <text evidence="3">Belongs to the glycosyltransferase 39 family.</text>
</comment>
<dbReference type="GO" id="GO:0005783">
    <property type="term" value="C:endoplasmic reticulum"/>
    <property type="evidence" value="ECO:0007669"/>
    <property type="project" value="TreeGrafter"/>
</dbReference>
<evidence type="ECO:0000256" key="3">
    <source>
        <dbReference type="ARBA" id="ARBA00007222"/>
    </source>
</evidence>
<evidence type="ECO:0000313" key="12">
    <source>
        <dbReference type="Proteomes" id="UP000516260"/>
    </source>
</evidence>
<comment type="caution">
    <text evidence="11">The sequence shown here is derived from an EMBL/GenBank/DDBJ whole genome shotgun (WGS) entry which is preliminary data.</text>
</comment>
<comment type="pathway">
    <text evidence="2">Protein modification; protein glycosylation.</text>
</comment>
<organism evidence="11 12">
    <name type="scientific">Takifugu bimaculatus</name>
    <dbReference type="NCBI Taxonomy" id="433685"/>
    <lineage>
        <taxon>Eukaryota</taxon>
        <taxon>Metazoa</taxon>
        <taxon>Chordata</taxon>
        <taxon>Craniata</taxon>
        <taxon>Vertebrata</taxon>
        <taxon>Euteleostomi</taxon>
        <taxon>Actinopterygii</taxon>
        <taxon>Neopterygii</taxon>
        <taxon>Teleostei</taxon>
        <taxon>Neoteleostei</taxon>
        <taxon>Acanthomorphata</taxon>
        <taxon>Eupercaria</taxon>
        <taxon>Tetraodontiformes</taxon>
        <taxon>Tetradontoidea</taxon>
        <taxon>Tetraodontidae</taxon>
        <taxon>Takifugu</taxon>
    </lineage>
</organism>
<keyword evidence="6 9" id="KW-0812">Transmembrane</keyword>
<dbReference type="Proteomes" id="UP000516260">
    <property type="component" value="Chromosome 4"/>
</dbReference>
<dbReference type="PANTHER" id="PTHR10050">
    <property type="entry name" value="DOLICHYL-PHOSPHATE-MANNOSE--PROTEIN MANNOSYLTRANSFERASE"/>
    <property type="match status" value="1"/>
</dbReference>
<evidence type="ECO:0000256" key="9">
    <source>
        <dbReference type="SAM" id="Phobius"/>
    </source>
</evidence>
<proteinExistence type="inferred from homology"/>
<dbReference type="UniPathway" id="UPA00378"/>
<evidence type="ECO:0000256" key="7">
    <source>
        <dbReference type="ARBA" id="ARBA00022989"/>
    </source>
</evidence>
<name>A0A4Z2BE75_9TELE</name>
<feature type="transmembrane region" description="Helical" evidence="9">
    <location>
        <begin position="136"/>
        <end position="157"/>
    </location>
</feature>